<dbReference type="EMBL" id="DS268494">
    <property type="protein sequence ID" value="EFP11867.1"/>
    <property type="molecule type" value="Genomic_DNA"/>
</dbReference>
<dbReference type="InterPro" id="IPR053222">
    <property type="entry name" value="Zygotic_Embryogenesis-Asso"/>
</dbReference>
<reference evidence="2" key="1">
    <citation type="submission" date="2007-07" db="EMBL/GenBank/DDBJ databases">
        <title>PCAP assembly of the Caenorhabditis remanei genome.</title>
        <authorList>
            <consortium name="The Caenorhabditis remanei Sequencing Consortium"/>
            <person name="Wilson R.K."/>
        </authorList>
    </citation>
    <scope>NUCLEOTIDE SEQUENCE [LARGE SCALE GENOMIC DNA]</scope>
    <source>
        <strain evidence="2">PB4641</strain>
    </source>
</reference>
<dbReference type="FunCoup" id="E3MY02">
    <property type="interactions" value="1084"/>
</dbReference>
<dbReference type="PANTHER" id="PTHR22899:SF0">
    <property type="entry name" value="F-BOX ASSOCIATED DOMAIN-CONTAINING PROTEIN-RELATED"/>
    <property type="match status" value="1"/>
</dbReference>
<keyword evidence="3" id="KW-1185">Reference proteome</keyword>
<feature type="domain" description="F-box" evidence="1">
    <location>
        <begin position="5"/>
        <end position="52"/>
    </location>
</feature>
<dbReference type="AlphaFoldDB" id="E3MY02"/>
<evidence type="ECO:0000259" key="1">
    <source>
        <dbReference type="PROSITE" id="PS50181"/>
    </source>
</evidence>
<evidence type="ECO:0000313" key="3">
    <source>
        <dbReference type="Proteomes" id="UP000008281"/>
    </source>
</evidence>
<evidence type="ECO:0000313" key="2">
    <source>
        <dbReference type="EMBL" id="EFP11867.1"/>
    </source>
</evidence>
<name>E3MY02_CAERE</name>
<dbReference type="InterPro" id="IPR001810">
    <property type="entry name" value="F-box_dom"/>
</dbReference>
<dbReference type="eggNOG" id="ENOG502TJZS">
    <property type="taxonomic scope" value="Eukaryota"/>
</dbReference>
<dbReference type="PROSITE" id="PS50181">
    <property type="entry name" value="FBOX"/>
    <property type="match status" value="1"/>
</dbReference>
<accession>E3MY02</accession>
<dbReference type="InParanoid" id="E3MY02"/>
<protein>
    <recommendedName>
        <fullName evidence="1">F-box domain-containing protein</fullName>
    </recommendedName>
</protein>
<dbReference type="OMA" id="CILEREF"/>
<organism evidence="3">
    <name type="scientific">Caenorhabditis remanei</name>
    <name type="common">Caenorhabditis vulgaris</name>
    <dbReference type="NCBI Taxonomy" id="31234"/>
    <lineage>
        <taxon>Eukaryota</taxon>
        <taxon>Metazoa</taxon>
        <taxon>Ecdysozoa</taxon>
        <taxon>Nematoda</taxon>
        <taxon>Chromadorea</taxon>
        <taxon>Rhabditida</taxon>
        <taxon>Rhabditina</taxon>
        <taxon>Rhabditomorpha</taxon>
        <taxon>Rhabditoidea</taxon>
        <taxon>Rhabditidae</taxon>
        <taxon>Peloderinae</taxon>
        <taxon>Caenorhabditis</taxon>
    </lineage>
</organism>
<dbReference type="Proteomes" id="UP000008281">
    <property type="component" value="Unassembled WGS sequence"/>
</dbReference>
<proteinExistence type="predicted"/>
<dbReference type="PANTHER" id="PTHR22899">
    <property type="entry name" value="CYCLIN-RELATED F-BOX FAMILY"/>
    <property type="match status" value="1"/>
</dbReference>
<dbReference type="InterPro" id="IPR012885">
    <property type="entry name" value="F-box_Sdz-33"/>
</dbReference>
<dbReference type="Pfam" id="PF07735">
    <property type="entry name" value="FBA_2"/>
    <property type="match status" value="1"/>
</dbReference>
<sequence length="327" mass="38099">MKFAYSLLLRLPDSTILNLIRRFNWVKLLQFSLVSSRARQLVASLNRKTNQFNVYIENDEINISVSCNKCSIGFEFYKDKSVNDDLSIRRELLPPRIVYAKINNNSYKLHREGFELKDWVDHLLFIFNTSKVNECYLATNKYDFHSLSKTFDEIETFHLDLPEGISDEDALNAFKTSHTLCIDRSVNEEEKFHKILMRNYTCLNFMERTTLTLNDLLTINTSYTSFFDVSFTEKVLNRFLKHWIKGSNPQLVGMFFNCILEREFEMNQLLKGIDNKVTGLAANEETPNGNFVIKRFNGTRATLKITLFPNAASILMIVPAGVQKYHF</sequence>
<dbReference type="HOGENOM" id="CLU_028840_1_3_1"/>
<gene>
    <name evidence="2" type="ORF">CRE_29345</name>
</gene>